<keyword evidence="4" id="KW-1185">Reference proteome</keyword>
<dbReference type="KEGG" id="mhyv:MHSN_01065"/>
<feature type="region of interest" description="Disordered" evidence="1">
    <location>
        <begin position="28"/>
        <end position="63"/>
    </location>
</feature>
<proteinExistence type="predicted"/>
<evidence type="ECO:0000313" key="3">
    <source>
        <dbReference type="EMBL" id="ASI53797.1"/>
    </source>
</evidence>
<dbReference type="AlphaFoldDB" id="A0A4P1QFZ2"/>
<reference evidence="3 4" key="1">
    <citation type="submission" date="2014-06" db="EMBL/GenBank/DDBJ databases">
        <title>The Whole Genome Sequence of Mycoplasma hyosynoviae strain ATCC 27095.</title>
        <authorList>
            <person name="Calcutt M.J."/>
            <person name="Foecking M.F."/>
        </authorList>
    </citation>
    <scope>NUCLEOTIDE SEQUENCE [LARGE SCALE GENOMIC DNA]</scope>
    <source>
        <strain evidence="3 4">M60</strain>
    </source>
</reference>
<keyword evidence="2" id="KW-0732">Signal</keyword>
<evidence type="ECO:0000313" key="4">
    <source>
        <dbReference type="Proteomes" id="UP000264882"/>
    </source>
</evidence>
<evidence type="ECO:0008006" key="5">
    <source>
        <dbReference type="Google" id="ProtNLM"/>
    </source>
</evidence>
<dbReference type="Proteomes" id="UP000264882">
    <property type="component" value="Chromosome"/>
</dbReference>
<organism evidence="3 4">
    <name type="scientific">Metamycoplasma hyosynoviae</name>
    <dbReference type="NCBI Taxonomy" id="29559"/>
    <lineage>
        <taxon>Bacteria</taxon>
        <taxon>Bacillati</taxon>
        <taxon>Mycoplasmatota</taxon>
        <taxon>Mycoplasmoidales</taxon>
        <taxon>Metamycoplasmataceae</taxon>
        <taxon>Metamycoplasma</taxon>
    </lineage>
</organism>
<gene>
    <name evidence="3" type="ORF">MHSN_01065</name>
</gene>
<feature type="chain" id="PRO_5020030877" description="Lipoprotein-associated type-17 domain-containing protein" evidence="2">
    <location>
        <begin position="22"/>
        <end position="638"/>
    </location>
</feature>
<accession>A0A4P1QFZ2</accession>
<name>A0A4P1QFZ2_9BACT</name>
<protein>
    <recommendedName>
        <fullName evidence="5">Lipoprotein-associated type-17 domain-containing protein</fullName>
    </recommendedName>
</protein>
<sequence length="638" mass="72756">MKKYLSTILLLPVVATPLVVAAKCGNKKVQVNPTPTPTPTPTPNPTPNPNPTPDPKDPVDPNQEVENQKILNNYAKEIKDQIQLKNSQIELKDALTSDAYSIPSLKEGHKYENLKVEKTSETIVKLSFNIKDTKNNLTSELQEKQFTNFGTQNQPQAPTDIIKGKTLDGITIDKFGDFLDLFALNSQMHTSPSAYKIKAIPSGEVLNKFQFQNLTLISYDDEKSSISFEVEIKIKDETSFKKYSLTCTGFAKHKVFISNTVEAIVDQEKLIEEKTTLKEQKDKPFDYIKNVNVFTSDYKENIDILIYKNNSQYKFTNFSINENQQLNVDLKFLSKSFNKAVSADEQTKEITLVSSFRQQIKFATYNDKDVLNYIFKKMKRKIVNVSESYASADLALFNTTDKVVHKYFEIEKKYEDYFTFDKVKFGSQSIIADDIEGTIVLGFQLEIDKDGQKITSEPAYEKITGFKKITVDTLGKNGYNFKLLNVKTPSELIKKMDEIKTKYQNSPTPDKFEISAEDMTNYLMLQYNEFAIVRVQKDAQEKLTLVLENSISSKFEITLKEGQHLKDNIDLQKMTFTQNGQDVFMFQTIIGKILGANNFVKNGNRVTFNLNYELQFEIVGSNTPLSLQGSISLWFDVV</sequence>
<dbReference type="RefSeq" id="WP_123772475.1">
    <property type="nucleotide sequence ID" value="NZ_CP008748.1"/>
</dbReference>
<dbReference type="EMBL" id="CP008748">
    <property type="protein sequence ID" value="ASI53797.1"/>
    <property type="molecule type" value="Genomic_DNA"/>
</dbReference>
<feature type="signal peptide" evidence="2">
    <location>
        <begin position="1"/>
        <end position="21"/>
    </location>
</feature>
<evidence type="ECO:0000256" key="2">
    <source>
        <dbReference type="SAM" id="SignalP"/>
    </source>
</evidence>
<feature type="compositionally biased region" description="Pro residues" evidence="1">
    <location>
        <begin position="34"/>
        <end position="53"/>
    </location>
</feature>
<evidence type="ECO:0000256" key="1">
    <source>
        <dbReference type="SAM" id="MobiDB-lite"/>
    </source>
</evidence>